<protein>
    <submittedName>
        <fullName evidence="2">Uncharacterized protein</fullName>
    </submittedName>
</protein>
<accession>A0A835MED3</accession>
<dbReference type="Pfam" id="PF05691">
    <property type="entry name" value="Raffinose_syn"/>
    <property type="match status" value="1"/>
</dbReference>
<sequence length="102" mass="11710">MEPFPESTLARDDFWCTDPSGDLNGTFWLQGCTTTERVFNNAPFCNAKKLLLQGVKVSLVPAAVATISTFDYNLLHLIWTLEKLQQQLDVIDRRCEMYFFTL</sequence>
<dbReference type="Proteomes" id="UP000631114">
    <property type="component" value="Unassembled WGS sequence"/>
</dbReference>
<evidence type="ECO:0000313" key="3">
    <source>
        <dbReference type="Proteomes" id="UP000631114"/>
    </source>
</evidence>
<reference evidence="2 3" key="1">
    <citation type="submission" date="2020-10" db="EMBL/GenBank/DDBJ databases">
        <title>The Coptis chinensis genome and diversification of protoberbering-type alkaloids.</title>
        <authorList>
            <person name="Wang B."/>
            <person name="Shu S."/>
            <person name="Song C."/>
            <person name="Liu Y."/>
        </authorList>
    </citation>
    <scope>NUCLEOTIDE SEQUENCE [LARGE SCALE GENOMIC DNA]</scope>
    <source>
        <strain evidence="2">HL-2020</strain>
        <tissue evidence="2">Leaf</tissue>
    </source>
</reference>
<proteinExistence type="predicted"/>
<dbReference type="AlphaFoldDB" id="A0A835MED3"/>
<comment type="caution">
    <text evidence="2">The sequence shown here is derived from an EMBL/GenBank/DDBJ whole genome shotgun (WGS) entry which is preliminary data.</text>
</comment>
<evidence type="ECO:0000256" key="1">
    <source>
        <dbReference type="ARBA" id="ARBA00023277"/>
    </source>
</evidence>
<gene>
    <name evidence="2" type="ORF">IFM89_037425</name>
</gene>
<dbReference type="InterPro" id="IPR008811">
    <property type="entry name" value="Glycosyl_hydrolases_36"/>
</dbReference>
<name>A0A835MED3_9MAGN</name>
<evidence type="ECO:0000313" key="2">
    <source>
        <dbReference type="EMBL" id="KAF9626632.1"/>
    </source>
</evidence>
<keyword evidence="3" id="KW-1185">Reference proteome</keyword>
<dbReference type="EMBL" id="JADFTS010000001">
    <property type="protein sequence ID" value="KAF9626632.1"/>
    <property type="molecule type" value="Genomic_DNA"/>
</dbReference>
<dbReference type="OrthoDB" id="10250120at2759"/>
<organism evidence="2 3">
    <name type="scientific">Coptis chinensis</name>
    <dbReference type="NCBI Taxonomy" id="261450"/>
    <lineage>
        <taxon>Eukaryota</taxon>
        <taxon>Viridiplantae</taxon>
        <taxon>Streptophyta</taxon>
        <taxon>Embryophyta</taxon>
        <taxon>Tracheophyta</taxon>
        <taxon>Spermatophyta</taxon>
        <taxon>Magnoliopsida</taxon>
        <taxon>Ranunculales</taxon>
        <taxon>Ranunculaceae</taxon>
        <taxon>Coptidoideae</taxon>
        <taxon>Coptis</taxon>
    </lineage>
</organism>
<keyword evidence="1" id="KW-0119">Carbohydrate metabolism</keyword>